<dbReference type="Proteomes" id="UP000297245">
    <property type="component" value="Unassembled WGS sequence"/>
</dbReference>
<dbReference type="OrthoDB" id="3250313at2759"/>
<evidence type="ECO:0000313" key="2">
    <source>
        <dbReference type="Proteomes" id="UP000297245"/>
    </source>
</evidence>
<protein>
    <submittedName>
        <fullName evidence="1">Uncharacterized protein</fullName>
    </submittedName>
</protein>
<proteinExistence type="predicted"/>
<dbReference type="EMBL" id="ML179772">
    <property type="protein sequence ID" value="THU81894.1"/>
    <property type="molecule type" value="Genomic_DNA"/>
</dbReference>
<name>A0A4S8L0L3_DENBC</name>
<gene>
    <name evidence="1" type="ORF">K435DRAFT_692667</name>
</gene>
<reference evidence="1 2" key="1">
    <citation type="journal article" date="2019" name="Nat. Ecol. Evol.">
        <title>Megaphylogeny resolves global patterns of mushroom evolution.</title>
        <authorList>
            <person name="Varga T."/>
            <person name="Krizsan K."/>
            <person name="Foldi C."/>
            <person name="Dima B."/>
            <person name="Sanchez-Garcia M."/>
            <person name="Sanchez-Ramirez S."/>
            <person name="Szollosi G.J."/>
            <person name="Szarkandi J.G."/>
            <person name="Papp V."/>
            <person name="Albert L."/>
            <person name="Andreopoulos W."/>
            <person name="Angelini C."/>
            <person name="Antonin V."/>
            <person name="Barry K.W."/>
            <person name="Bougher N.L."/>
            <person name="Buchanan P."/>
            <person name="Buyck B."/>
            <person name="Bense V."/>
            <person name="Catcheside P."/>
            <person name="Chovatia M."/>
            <person name="Cooper J."/>
            <person name="Damon W."/>
            <person name="Desjardin D."/>
            <person name="Finy P."/>
            <person name="Geml J."/>
            <person name="Haridas S."/>
            <person name="Hughes K."/>
            <person name="Justo A."/>
            <person name="Karasinski D."/>
            <person name="Kautmanova I."/>
            <person name="Kiss B."/>
            <person name="Kocsube S."/>
            <person name="Kotiranta H."/>
            <person name="LaButti K.M."/>
            <person name="Lechner B.E."/>
            <person name="Liimatainen K."/>
            <person name="Lipzen A."/>
            <person name="Lukacs Z."/>
            <person name="Mihaltcheva S."/>
            <person name="Morgado L.N."/>
            <person name="Niskanen T."/>
            <person name="Noordeloos M.E."/>
            <person name="Ohm R.A."/>
            <person name="Ortiz-Santana B."/>
            <person name="Ovrebo C."/>
            <person name="Racz N."/>
            <person name="Riley R."/>
            <person name="Savchenko A."/>
            <person name="Shiryaev A."/>
            <person name="Soop K."/>
            <person name="Spirin V."/>
            <person name="Szebenyi C."/>
            <person name="Tomsovsky M."/>
            <person name="Tulloss R.E."/>
            <person name="Uehling J."/>
            <person name="Grigoriev I.V."/>
            <person name="Vagvolgyi C."/>
            <person name="Papp T."/>
            <person name="Martin F.M."/>
            <person name="Miettinen O."/>
            <person name="Hibbett D.S."/>
            <person name="Nagy L.G."/>
        </authorList>
    </citation>
    <scope>NUCLEOTIDE SEQUENCE [LARGE SCALE GENOMIC DNA]</scope>
    <source>
        <strain evidence="1 2">CBS 962.96</strain>
    </source>
</reference>
<evidence type="ECO:0000313" key="1">
    <source>
        <dbReference type="EMBL" id="THU81894.1"/>
    </source>
</evidence>
<keyword evidence="2" id="KW-1185">Reference proteome</keyword>
<sequence>MKEYLVEDLESYPEWMDAIESLVSLEASFKFNDFKKILPTTKRPVAVPVWVKNARKEIGGVFPDTVETFRNEVLVWWNTMQPDWRILDKDDLDTGEWVKEVKGQWGKLRCPGINGLYSVMACLRWWAVSEIGQEGRLSEQWTRLLQDVVWVMDAIAGEEEQPPPRSLDPLPRCFEYFVVTCIDFVCNFKCSIISVLG</sequence>
<accession>A0A4S8L0L3</accession>
<dbReference type="AlphaFoldDB" id="A0A4S8L0L3"/>
<organism evidence="1 2">
    <name type="scientific">Dendrothele bispora (strain CBS 962.96)</name>
    <dbReference type="NCBI Taxonomy" id="1314807"/>
    <lineage>
        <taxon>Eukaryota</taxon>
        <taxon>Fungi</taxon>
        <taxon>Dikarya</taxon>
        <taxon>Basidiomycota</taxon>
        <taxon>Agaricomycotina</taxon>
        <taxon>Agaricomycetes</taxon>
        <taxon>Agaricomycetidae</taxon>
        <taxon>Agaricales</taxon>
        <taxon>Agaricales incertae sedis</taxon>
        <taxon>Dendrothele</taxon>
    </lineage>
</organism>